<keyword evidence="2" id="KW-1185">Reference proteome</keyword>
<dbReference type="OrthoDB" id="9959127at2"/>
<evidence type="ECO:0000313" key="2">
    <source>
        <dbReference type="Proteomes" id="UP000322699"/>
    </source>
</evidence>
<dbReference type="RefSeq" id="WP_068263083.1">
    <property type="nucleotide sequence ID" value="NZ_LWSK01000043.1"/>
</dbReference>
<name>A0A5B1CQT6_9BACT</name>
<organism evidence="1 2">
    <name type="scientific">Rubripirellula obstinata</name>
    <dbReference type="NCBI Taxonomy" id="406547"/>
    <lineage>
        <taxon>Bacteria</taxon>
        <taxon>Pseudomonadati</taxon>
        <taxon>Planctomycetota</taxon>
        <taxon>Planctomycetia</taxon>
        <taxon>Pirellulales</taxon>
        <taxon>Pirellulaceae</taxon>
        <taxon>Rubripirellula</taxon>
    </lineage>
</organism>
<sequence>MTIDSTSGSYSFDDIYENKLDDCYRFYDDFAGLLARALSYVSYDDADRILESAFFVPYYGDSWHISPSLIQRRSFIIIDAKDLEDADDAIVTILHEAGHAYLQHGTCSKVSTELMRQQEDECWALVRRWLPDSFGGTIDHAERLGSGSQGNQQ</sequence>
<accession>A0A5B1CQT6</accession>
<gene>
    <name evidence="1" type="ORF">LF1_41550</name>
</gene>
<comment type="caution">
    <text evidence="1">The sequence shown here is derived from an EMBL/GenBank/DDBJ whole genome shotgun (WGS) entry which is preliminary data.</text>
</comment>
<proteinExistence type="predicted"/>
<dbReference type="EMBL" id="VRLW01000001">
    <property type="protein sequence ID" value="KAA1261604.1"/>
    <property type="molecule type" value="Genomic_DNA"/>
</dbReference>
<reference evidence="1 2" key="1">
    <citation type="submission" date="2019-08" db="EMBL/GenBank/DDBJ databases">
        <title>Deep-cultivation of Planctomycetes and their phenomic and genomic characterization uncovers novel biology.</title>
        <authorList>
            <person name="Wiegand S."/>
            <person name="Jogler M."/>
            <person name="Boedeker C."/>
            <person name="Pinto D."/>
            <person name="Vollmers J."/>
            <person name="Rivas-Marin E."/>
            <person name="Kohn T."/>
            <person name="Peeters S.H."/>
            <person name="Heuer A."/>
            <person name="Rast P."/>
            <person name="Oberbeckmann S."/>
            <person name="Bunk B."/>
            <person name="Jeske O."/>
            <person name="Meyerdierks A."/>
            <person name="Storesund J.E."/>
            <person name="Kallscheuer N."/>
            <person name="Luecker S."/>
            <person name="Lage O.M."/>
            <person name="Pohl T."/>
            <person name="Merkel B.J."/>
            <person name="Hornburger P."/>
            <person name="Mueller R.-W."/>
            <person name="Bruemmer F."/>
            <person name="Labrenz M."/>
            <person name="Spormann A.M."/>
            <person name="Op Den Camp H."/>
            <person name="Overmann J."/>
            <person name="Amann R."/>
            <person name="Jetten M.S.M."/>
            <person name="Mascher T."/>
            <person name="Medema M.H."/>
            <person name="Devos D.P."/>
            <person name="Kaster A.-K."/>
            <person name="Ovreas L."/>
            <person name="Rohde M."/>
            <person name="Galperin M.Y."/>
            <person name="Jogler C."/>
        </authorList>
    </citation>
    <scope>NUCLEOTIDE SEQUENCE [LARGE SCALE GENOMIC DNA]</scope>
    <source>
        <strain evidence="1 2">LF1</strain>
    </source>
</reference>
<evidence type="ECO:0000313" key="1">
    <source>
        <dbReference type="EMBL" id="KAA1261604.1"/>
    </source>
</evidence>
<protein>
    <submittedName>
        <fullName evidence="1">Uncharacterized protein</fullName>
    </submittedName>
</protein>
<dbReference type="AlphaFoldDB" id="A0A5B1CQT6"/>
<dbReference type="Proteomes" id="UP000322699">
    <property type="component" value="Unassembled WGS sequence"/>
</dbReference>